<protein>
    <submittedName>
        <fullName evidence="5">N-ethylmaleimide reductase</fullName>
        <ecNumber evidence="5">1.-.-.-</ecNumber>
    </submittedName>
</protein>
<dbReference type="GO" id="GO:0005829">
    <property type="term" value="C:cytosol"/>
    <property type="evidence" value="ECO:0007669"/>
    <property type="project" value="UniProtKB-ARBA"/>
</dbReference>
<proteinExistence type="inferred from homology"/>
<comment type="cofactor">
    <cofactor evidence="1">
        <name>FMN</name>
        <dbReference type="ChEBI" id="CHEBI:58210"/>
    </cofactor>
</comment>
<dbReference type="SUPFAM" id="SSF51395">
    <property type="entry name" value="FMN-linked oxidoreductases"/>
    <property type="match status" value="1"/>
</dbReference>
<organism evidence="5 6">
    <name type="scientific">Paraburkholderia fungorum</name>
    <dbReference type="NCBI Taxonomy" id="134537"/>
    <lineage>
        <taxon>Bacteria</taxon>
        <taxon>Pseudomonadati</taxon>
        <taxon>Pseudomonadota</taxon>
        <taxon>Betaproteobacteria</taxon>
        <taxon>Burkholderiales</taxon>
        <taxon>Burkholderiaceae</taxon>
        <taxon>Paraburkholderia</taxon>
    </lineage>
</organism>
<evidence type="ECO:0000256" key="2">
    <source>
        <dbReference type="ARBA" id="ARBA00005979"/>
    </source>
</evidence>
<comment type="caution">
    <text evidence="5">The sequence shown here is derived from an EMBL/GenBank/DDBJ whole genome shotgun (WGS) entry which is preliminary data.</text>
</comment>
<dbReference type="InterPro" id="IPR045247">
    <property type="entry name" value="Oye-like"/>
</dbReference>
<dbReference type="GO" id="GO:0016628">
    <property type="term" value="F:oxidoreductase activity, acting on the CH-CH group of donors, NAD or NADP as acceptor"/>
    <property type="evidence" value="ECO:0007669"/>
    <property type="project" value="UniProtKB-ARBA"/>
</dbReference>
<accession>A0AAW3URY9</accession>
<evidence type="ECO:0000313" key="6">
    <source>
        <dbReference type="Proteomes" id="UP000518681"/>
    </source>
</evidence>
<gene>
    <name evidence="5" type="ORF">GGD69_001282</name>
</gene>
<evidence type="ECO:0000313" key="5">
    <source>
        <dbReference type="EMBL" id="MBB6200436.1"/>
    </source>
</evidence>
<name>A0AAW3URY9_9BURK</name>
<keyword evidence="3 5" id="KW-0560">Oxidoreductase</keyword>
<evidence type="ECO:0000256" key="1">
    <source>
        <dbReference type="ARBA" id="ARBA00001917"/>
    </source>
</evidence>
<dbReference type="RefSeq" id="WP_183796880.1">
    <property type="nucleotide sequence ID" value="NZ_CP099625.1"/>
</dbReference>
<dbReference type="FunFam" id="3.20.20.70:FF:000059">
    <property type="entry name" value="N-ethylmaleimide reductase, FMN-linked"/>
    <property type="match status" value="1"/>
</dbReference>
<dbReference type="AlphaFoldDB" id="A0AAW3URY9"/>
<feature type="domain" description="NADH:flavin oxidoreductase/NADH oxidase N-terminal" evidence="4">
    <location>
        <begin position="16"/>
        <end position="343"/>
    </location>
</feature>
<evidence type="ECO:0000259" key="4">
    <source>
        <dbReference type="Pfam" id="PF00724"/>
    </source>
</evidence>
<comment type="similarity">
    <text evidence="2">Belongs to the NADH:flavin oxidoreductase/NADH oxidase family.</text>
</comment>
<dbReference type="EC" id="1.-.-.-" evidence="5"/>
<dbReference type="PANTHER" id="PTHR22893:SF91">
    <property type="entry name" value="NADPH DEHYDROGENASE 2-RELATED"/>
    <property type="match status" value="1"/>
</dbReference>
<dbReference type="GO" id="GO:0010181">
    <property type="term" value="F:FMN binding"/>
    <property type="evidence" value="ECO:0007669"/>
    <property type="project" value="InterPro"/>
</dbReference>
<dbReference type="PANTHER" id="PTHR22893">
    <property type="entry name" value="NADH OXIDOREDUCTASE-RELATED"/>
    <property type="match status" value="1"/>
</dbReference>
<dbReference type="InterPro" id="IPR013785">
    <property type="entry name" value="Aldolase_TIM"/>
</dbReference>
<reference evidence="5 6" key="1">
    <citation type="submission" date="2020-08" db="EMBL/GenBank/DDBJ databases">
        <title>Genomic Encyclopedia of Type Strains, Phase IV (KMG-V): Genome sequencing to study the core and pangenomes of soil and plant-associated prokaryotes.</title>
        <authorList>
            <person name="Whitman W."/>
        </authorList>
    </citation>
    <scope>NUCLEOTIDE SEQUENCE [LARGE SCALE GENOMIC DNA]</scope>
    <source>
        <strain evidence="5 6">SEMIA 4013</strain>
    </source>
</reference>
<sequence length="380" mass="40858">MSSLSPLLDGYDLNGLRLPNRVVMAPMTRSRAPLQGRPTQMMAQYYAQRASAGLIITEATNVSPASAAFELTPGIITTEQIDGWRHITSQVHAAGGRIFMQLWHGGRVSSFALLGGEAPLSPSGVNDDLEQLQVWAQLQNGQYTKIHATPSRAMSLDEVKLTIDAFKQGAVNAIAAGFDGVEVHAANGYLPHQFLSSTTNTRDDRYGGSIANRANFLRDILTEIGSVVSLDRVGVRISPYAHYNNVRDADPDGTYDYVGKMLGEFGVAYLHAADTNGWSGAPDLPRIIERMRRAFPGTLMLNGGIAIDQADALIRDGHADLVAFARAYIANPDLVERIATHAPLASPKPVGWYGGDHTGYIDYPFDSSAGQAAQPGTAHA</sequence>
<dbReference type="Gene3D" id="3.20.20.70">
    <property type="entry name" value="Aldolase class I"/>
    <property type="match status" value="1"/>
</dbReference>
<dbReference type="Proteomes" id="UP000518681">
    <property type="component" value="Unassembled WGS sequence"/>
</dbReference>
<dbReference type="InterPro" id="IPR001155">
    <property type="entry name" value="OxRdtase_FMN_N"/>
</dbReference>
<dbReference type="EMBL" id="JACIIK010000002">
    <property type="protein sequence ID" value="MBB6200436.1"/>
    <property type="molecule type" value="Genomic_DNA"/>
</dbReference>
<dbReference type="Pfam" id="PF00724">
    <property type="entry name" value="Oxidored_FMN"/>
    <property type="match status" value="1"/>
</dbReference>
<evidence type="ECO:0000256" key="3">
    <source>
        <dbReference type="ARBA" id="ARBA00023002"/>
    </source>
</evidence>
<dbReference type="CDD" id="cd02933">
    <property type="entry name" value="OYE_like_FMN"/>
    <property type="match status" value="1"/>
</dbReference>